<evidence type="ECO:0000256" key="11">
    <source>
        <dbReference type="ARBA" id="ARBA00023316"/>
    </source>
</evidence>
<evidence type="ECO:0000259" key="16">
    <source>
        <dbReference type="Pfam" id="PF00905"/>
    </source>
</evidence>
<dbReference type="Pfam" id="PF00912">
    <property type="entry name" value="Transgly"/>
    <property type="match status" value="1"/>
</dbReference>
<name>A0A0L0WCP8_GOTPU</name>
<dbReference type="FunFam" id="1.10.3810.10:FF:000001">
    <property type="entry name" value="Penicillin-binding protein 1A"/>
    <property type="match status" value="1"/>
</dbReference>
<keyword evidence="5 18" id="KW-0328">Glycosyltransferase</keyword>
<comment type="catalytic activity">
    <reaction evidence="12">
        <text>Preferential cleavage: (Ac)2-L-Lys-D-Ala-|-D-Ala. Also transpeptidation of peptidyl-alanyl moieties that are N-acyl substituents of D-alanine.</text>
        <dbReference type="EC" id="3.4.16.4"/>
    </reaction>
</comment>
<dbReference type="SUPFAM" id="SSF53955">
    <property type="entry name" value="Lysozyme-like"/>
    <property type="match status" value="1"/>
</dbReference>
<dbReference type="GO" id="GO:0009252">
    <property type="term" value="P:peptidoglycan biosynthetic process"/>
    <property type="evidence" value="ECO:0007669"/>
    <property type="project" value="UniProtKB-KW"/>
</dbReference>
<dbReference type="RefSeq" id="WP_082154052.1">
    <property type="nucleotide sequence ID" value="NZ_LGSS01000003.1"/>
</dbReference>
<dbReference type="InterPro" id="IPR023346">
    <property type="entry name" value="Lysozyme-like_dom_sf"/>
</dbReference>
<dbReference type="GO" id="GO:0008658">
    <property type="term" value="F:penicillin binding"/>
    <property type="evidence" value="ECO:0007669"/>
    <property type="project" value="InterPro"/>
</dbReference>
<evidence type="ECO:0000256" key="9">
    <source>
        <dbReference type="ARBA" id="ARBA00022984"/>
    </source>
</evidence>
<keyword evidence="6 18" id="KW-0808">Transferase</keyword>
<dbReference type="GO" id="GO:0071555">
    <property type="term" value="P:cell wall organization"/>
    <property type="evidence" value="ECO:0007669"/>
    <property type="project" value="UniProtKB-KW"/>
</dbReference>
<dbReference type="InterPro" id="IPR001460">
    <property type="entry name" value="PCN-bd_Tpept"/>
</dbReference>
<dbReference type="OrthoDB" id="9766909at2"/>
<dbReference type="EC" id="3.4.-.-" evidence="18"/>
<evidence type="ECO:0000256" key="4">
    <source>
        <dbReference type="ARBA" id="ARBA00022670"/>
    </source>
</evidence>
<feature type="compositionally biased region" description="Gly residues" evidence="14">
    <location>
        <begin position="990"/>
        <end position="1022"/>
    </location>
</feature>
<evidence type="ECO:0000256" key="15">
    <source>
        <dbReference type="SAM" id="Phobius"/>
    </source>
</evidence>
<keyword evidence="15" id="KW-0812">Transmembrane</keyword>
<comment type="similarity">
    <text evidence="2">In the N-terminal section; belongs to the glycosyltransferase 51 family.</text>
</comment>
<keyword evidence="3" id="KW-0121">Carboxypeptidase</keyword>
<dbReference type="InterPro" id="IPR036950">
    <property type="entry name" value="PBP_transglycosylase"/>
</dbReference>
<feature type="transmembrane region" description="Helical" evidence="15">
    <location>
        <begin position="25"/>
        <end position="52"/>
    </location>
</feature>
<comment type="catalytic activity">
    <reaction evidence="13">
        <text>[GlcNAc-(1-&gt;4)-Mur2Ac(oyl-L-Ala-gamma-D-Glu-L-Lys-D-Ala-D-Ala)](n)-di-trans,octa-cis-undecaprenyl diphosphate + beta-D-GlcNAc-(1-&gt;4)-Mur2Ac(oyl-L-Ala-gamma-D-Glu-L-Lys-D-Ala-D-Ala)-di-trans,octa-cis-undecaprenyl diphosphate = [GlcNAc-(1-&gt;4)-Mur2Ac(oyl-L-Ala-gamma-D-Glu-L-Lys-D-Ala-D-Ala)](n+1)-di-trans,octa-cis-undecaprenyl diphosphate + di-trans,octa-cis-undecaprenyl diphosphate + H(+)</text>
        <dbReference type="Rhea" id="RHEA:23708"/>
        <dbReference type="Rhea" id="RHEA-COMP:9602"/>
        <dbReference type="Rhea" id="RHEA-COMP:9603"/>
        <dbReference type="ChEBI" id="CHEBI:15378"/>
        <dbReference type="ChEBI" id="CHEBI:58405"/>
        <dbReference type="ChEBI" id="CHEBI:60033"/>
        <dbReference type="ChEBI" id="CHEBI:78435"/>
        <dbReference type="EC" id="2.4.99.28"/>
    </reaction>
</comment>
<dbReference type="PANTHER" id="PTHR32282">
    <property type="entry name" value="BINDING PROTEIN TRANSPEPTIDASE, PUTATIVE-RELATED"/>
    <property type="match status" value="1"/>
</dbReference>
<evidence type="ECO:0000256" key="3">
    <source>
        <dbReference type="ARBA" id="ARBA00022645"/>
    </source>
</evidence>
<dbReference type="AlphaFoldDB" id="A0A0L0WCP8"/>
<evidence type="ECO:0000256" key="8">
    <source>
        <dbReference type="ARBA" id="ARBA00022960"/>
    </source>
</evidence>
<dbReference type="GO" id="GO:0008955">
    <property type="term" value="F:peptidoglycan glycosyltransferase activity"/>
    <property type="evidence" value="ECO:0007669"/>
    <property type="project" value="UniProtKB-EC"/>
</dbReference>
<dbReference type="Pfam" id="PF00905">
    <property type="entry name" value="Transpeptidase"/>
    <property type="match status" value="1"/>
</dbReference>
<dbReference type="GO" id="GO:0009002">
    <property type="term" value="F:serine-type D-Ala-D-Ala carboxypeptidase activity"/>
    <property type="evidence" value="ECO:0007669"/>
    <property type="project" value="UniProtKB-EC"/>
</dbReference>
<evidence type="ECO:0000256" key="12">
    <source>
        <dbReference type="ARBA" id="ARBA00034000"/>
    </source>
</evidence>
<feature type="compositionally biased region" description="Low complexity" evidence="14">
    <location>
        <begin position="954"/>
        <end position="989"/>
    </location>
</feature>
<keyword evidence="15" id="KW-1133">Transmembrane helix</keyword>
<keyword evidence="19" id="KW-1185">Reference proteome</keyword>
<feature type="domain" description="Glycosyl transferase family 51" evidence="17">
    <location>
        <begin position="78"/>
        <end position="251"/>
    </location>
</feature>
<dbReference type="PATRIC" id="fig|1503.3.peg.1892"/>
<dbReference type="InterPro" id="IPR001264">
    <property type="entry name" value="Glyco_trans_51"/>
</dbReference>
<accession>A0A0L0WCP8</accession>
<dbReference type="EMBL" id="LGSS01000003">
    <property type="protein sequence ID" value="KNF09254.1"/>
    <property type="molecule type" value="Genomic_DNA"/>
</dbReference>
<gene>
    <name evidence="18" type="primary">pbpA2</name>
    <name evidence="18" type="ORF">CLPU_3c00320</name>
</gene>
<dbReference type="GO" id="GO:0006508">
    <property type="term" value="P:proteolysis"/>
    <property type="evidence" value="ECO:0007669"/>
    <property type="project" value="UniProtKB-KW"/>
</dbReference>
<dbReference type="EC" id="2.4.1.-" evidence="18"/>
<dbReference type="Gene3D" id="3.40.710.10">
    <property type="entry name" value="DD-peptidase/beta-lactamase superfamily"/>
    <property type="match status" value="1"/>
</dbReference>
<dbReference type="STRING" id="1503.CLPU_3c00320"/>
<evidence type="ECO:0000313" key="19">
    <source>
        <dbReference type="Proteomes" id="UP000037267"/>
    </source>
</evidence>
<evidence type="ECO:0000256" key="10">
    <source>
        <dbReference type="ARBA" id="ARBA00023268"/>
    </source>
</evidence>
<sequence>MTQENNKSPRTEKNKSKKVKKKWGFFRVLSMVILITMIAGTGIVGGLVFGAIRNVPEIDPSNIESLLHQNSTIVDEEGNLIEKLHAEENRTIVDLDKIPKHLQNAFISIEDERFRKHFGVDVKGIMAALIADIKAGAAVRGASTITQQLAKNLYLTNEKKLTRKIKEAYIAIKMERVLTKDQILEAYLNRIYLGQGAYGVQEAAHTYFSKDVSELTLAESTLLAGVTKNPTKLSLYKLVSPNNVSKEDKVVGNVDIYGEKYTAVYNPDVISRQRLILMKMKELGYISEDEHNTALNEDVSKSLKPGAKKFTDISSYFADFVKSQVLDDLVKKAGYTKEQAQKELLTGGLKVYATVDLDLQREVESVYSNFAKNIFSGKRTSSWTVDGRGNIIDTSKSIVYYKKANILDESGSLILENGTYELTDEGLTINNRKLNIYPKSIDIKDYYTLDNRGSLITHTLGSIVLNAKDYRTLSNKEILIKNSFLNKNKDFYKIDGNKNLLINGNYFLNDGAGILQPQSATVVMDHSNGTVKAMVGGRNFEGQKILNRALAPRQPGSSMKPIAAYLPALDNGYTAATSIDDVPFYNGNGKLWPRNWYRGYKGLVSLRESVEQSINVNSVKVVEDVGTSRIKEYLQKMGIIKENESDSFVTKAENRQTNDENLSALGLGGMAKGISPLDMTAAFSSIANEGVYIKPRSYIKVEDRYGNTILDNKPSKTKVVSPQVAYVMTDVLKSTVTSGLGKKAKLDASNSRIPVAGKTGTTSDNTDLWFVGYTPYYSAAVWIGNDSPSVKVASSHSSSSAAQLWSIIMKSAHKKLPAKNFKMPNNIVRRNVCTVSGKLATDLCRQDPRGNVVRSEIFVKGTEPKDYCDMHVRVNIDTVSGMLASDKCPSSLVASRVFIKRNPPYNPSKHGGIVPDDYKYTVPTKTCDHSSHYNKKEDDNNIIDNIIDSIINNGNNDNNGSDNNNNNNNGIDVPGNNTIPNNNNGSNNGNTGGNNNGGTNGNGNSGNGGTGGNNGGGTGGNGSNPDNGNGNGNNGGSEVQIPNDGE</sequence>
<dbReference type="SUPFAM" id="SSF56601">
    <property type="entry name" value="beta-lactamase/transpeptidase-like"/>
    <property type="match status" value="1"/>
</dbReference>
<evidence type="ECO:0000256" key="1">
    <source>
        <dbReference type="ARBA" id="ARBA00007090"/>
    </source>
</evidence>
<comment type="similarity">
    <text evidence="1">In the C-terminal section; belongs to the transpeptidase family.</text>
</comment>
<organism evidence="18 19">
    <name type="scientific">Gottschalkia purinilytica</name>
    <name type="common">Clostridium purinilyticum</name>
    <dbReference type="NCBI Taxonomy" id="1503"/>
    <lineage>
        <taxon>Bacteria</taxon>
        <taxon>Bacillati</taxon>
        <taxon>Bacillota</taxon>
        <taxon>Tissierellia</taxon>
        <taxon>Tissierellales</taxon>
        <taxon>Gottschalkiaceae</taxon>
        <taxon>Gottschalkia</taxon>
    </lineage>
</organism>
<keyword evidence="11" id="KW-0961">Cell wall biogenesis/degradation</keyword>
<evidence type="ECO:0000313" key="18">
    <source>
        <dbReference type="EMBL" id="KNF09254.1"/>
    </source>
</evidence>
<feature type="region of interest" description="Disordered" evidence="14">
    <location>
        <begin position="954"/>
        <end position="1046"/>
    </location>
</feature>
<evidence type="ECO:0000256" key="2">
    <source>
        <dbReference type="ARBA" id="ARBA00007739"/>
    </source>
</evidence>
<evidence type="ECO:0000256" key="14">
    <source>
        <dbReference type="SAM" id="MobiDB-lite"/>
    </source>
</evidence>
<comment type="caution">
    <text evidence="18">The sequence shown here is derived from an EMBL/GenBank/DDBJ whole genome shotgun (WGS) entry which is preliminary data.</text>
</comment>
<evidence type="ECO:0000256" key="7">
    <source>
        <dbReference type="ARBA" id="ARBA00022801"/>
    </source>
</evidence>
<reference evidence="19" key="1">
    <citation type="submission" date="2015-07" db="EMBL/GenBank/DDBJ databases">
        <title>Draft genome sequence of the purine-degrading Gottschalkia purinilyticum DSM 1384 (formerly Clostridium purinilyticum).</title>
        <authorList>
            <person name="Poehlein A."/>
            <person name="Schiel-Bengelsdorf B."/>
            <person name="Bengelsdorf F.R."/>
            <person name="Daniel R."/>
            <person name="Duerre P."/>
        </authorList>
    </citation>
    <scope>NUCLEOTIDE SEQUENCE [LARGE SCALE GENOMIC DNA]</scope>
    <source>
        <strain evidence="19">DSM 1384</strain>
    </source>
</reference>
<dbReference type="Gene3D" id="1.10.3810.10">
    <property type="entry name" value="Biosynthetic peptidoglycan transglycosylase-like"/>
    <property type="match status" value="1"/>
</dbReference>
<keyword evidence="4" id="KW-0645">Protease</keyword>
<dbReference type="InterPro" id="IPR012338">
    <property type="entry name" value="Beta-lactam/transpept-like"/>
</dbReference>
<dbReference type="InterPro" id="IPR050396">
    <property type="entry name" value="Glycosyltr_51/Transpeptidase"/>
</dbReference>
<protein>
    <submittedName>
        <fullName evidence="18">Penicillin-binding protein 1A</fullName>
        <ecNumber evidence="18">2.4.1.-</ecNumber>
        <ecNumber evidence="18">3.4.-.-</ecNumber>
    </submittedName>
</protein>
<feature type="domain" description="Penicillin-binding protein transpeptidase" evidence="16">
    <location>
        <begin position="520"/>
        <end position="784"/>
    </location>
</feature>
<evidence type="ECO:0000256" key="13">
    <source>
        <dbReference type="ARBA" id="ARBA00049902"/>
    </source>
</evidence>
<evidence type="ECO:0000259" key="17">
    <source>
        <dbReference type="Pfam" id="PF00912"/>
    </source>
</evidence>
<dbReference type="Proteomes" id="UP000037267">
    <property type="component" value="Unassembled WGS sequence"/>
</dbReference>
<evidence type="ECO:0000256" key="5">
    <source>
        <dbReference type="ARBA" id="ARBA00022676"/>
    </source>
</evidence>
<keyword evidence="8" id="KW-0133">Cell shape</keyword>
<keyword evidence="9" id="KW-0573">Peptidoglycan synthesis</keyword>
<dbReference type="GO" id="GO:0008360">
    <property type="term" value="P:regulation of cell shape"/>
    <property type="evidence" value="ECO:0007669"/>
    <property type="project" value="UniProtKB-KW"/>
</dbReference>
<dbReference type="PANTHER" id="PTHR32282:SF33">
    <property type="entry name" value="PEPTIDOGLYCAN GLYCOSYLTRANSFERASE"/>
    <property type="match status" value="1"/>
</dbReference>
<evidence type="ECO:0000256" key="6">
    <source>
        <dbReference type="ARBA" id="ARBA00022679"/>
    </source>
</evidence>
<keyword evidence="10" id="KW-0511">Multifunctional enzyme</keyword>
<keyword evidence="7 18" id="KW-0378">Hydrolase</keyword>
<keyword evidence="15" id="KW-0472">Membrane</keyword>
<proteinExistence type="inferred from homology"/>